<dbReference type="SUPFAM" id="SSF81383">
    <property type="entry name" value="F-box domain"/>
    <property type="match status" value="1"/>
</dbReference>
<dbReference type="AlphaFoldDB" id="A0A7J8YPX8"/>
<dbReference type="CDD" id="cd22151">
    <property type="entry name" value="F-box_AtGID2-like"/>
    <property type="match status" value="1"/>
</dbReference>
<dbReference type="GO" id="GO:0019005">
    <property type="term" value="C:SCF ubiquitin ligase complex"/>
    <property type="evidence" value="ECO:0007669"/>
    <property type="project" value="InterPro"/>
</dbReference>
<reference evidence="9 10" key="1">
    <citation type="journal article" date="2019" name="Genome Biol. Evol.">
        <title>Insights into the evolution of the New World diploid cottons (Gossypium, subgenus Houzingenia) based on genome sequencing.</title>
        <authorList>
            <person name="Grover C.E."/>
            <person name="Arick M.A. 2nd"/>
            <person name="Thrash A."/>
            <person name="Conover J.L."/>
            <person name="Sanders W.S."/>
            <person name="Peterson D.G."/>
            <person name="Frelichowski J.E."/>
            <person name="Scheffler J.A."/>
            <person name="Scheffler B.E."/>
            <person name="Wendel J.F."/>
        </authorList>
    </citation>
    <scope>NUCLEOTIDE SEQUENCE [LARGE SCALE GENOMIC DNA]</scope>
    <source>
        <strain evidence="9">185</strain>
        <tissue evidence="9">Leaf</tissue>
    </source>
</reference>
<sequence length="163" mass="18808">MKRRTPDSQATVSDHKLKKIKEEDEEPEDTKSGLMNLDENLLYEVFKHVDARTLARASCVSRLWRQTAKDERLWELICTRHWANIGCGTQQLRSVVLPLGGFRQLHSGYIWTLSKPQAPSVSNWSPPKILNSKPSARWGKDEVNLCLSLLSIQFYEKMNNRGR</sequence>
<evidence type="ECO:0000313" key="10">
    <source>
        <dbReference type="Proteomes" id="UP000593577"/>
    </source>
</evidence>
<gene>
    <name evidence="9" type="ORF">Goari_022498</name>
</gene>
<dbReference type="EMBL" id="JABFAA010303385">
    <property type="protein sequence ID" value="MBA0701587.1"/>
    <property type="molecule type" value="Genomic_DNA"/>
</dbReference>
<dbReference type="InterPro" id="IPR036047">
    <property type="entry name" value="F-box-like_dom_sf"/>
</dbReference>
<keyword evidence="4" id="KW-0939">Gibberellin signaling pathway</keyword>
<evidence type="ECO:0000259" key="8">
    <source>
        <dbReference type="PROSITE" id="PS50181"/>
    </source>
</evidence>
<dbReference type="Proteomes" id="UP000593577">
    <property type="component" value="Unassembled WGS sequence"/>
</dbReference>
<accession>A0A7J8YPX8</accession>
<dbReference type="Pfam" id="PF00646">
    <property type="entry name" value="F-box"/>
    <property type="match status" value="1"/>
</dbReference>
<dbReference type="GO" id="GO:0009740">
    <property type="term" value="P:gibberellic acid mediated signaling pathway"/>
    <property type="evidence" value="ECO:0007669"/>
    <property type="project" value="UniProtKB-KW"/>
</dbReference>
<evidence type="ECO:0000313" key="9">
    <source>
        <dbReference type="EMBL" id="MBA0701587.1"/>
    </source>
</evidence>
<evidence type="ECO:0000256" key="4">
    <source>
        <dbReference type="ARBA" id="ARBA00022941"/>
    </source>
</evidence>
<dbReference type="InterPro" id="IPR001810">
    <property type="entry name" value="F-box_dom"/>
</dbReference>
<dbReference type="GO" id="GO:0005634">
    <property type="term" value="C:nucleus"/>
    <property type="evidence" value="ECO:0007669"/>
    <property type="project" value="UniProtKB-SubCell"/>
</dbReference>
<feature type="domain" description="F-box" evidence="8">
    <location>
        <begin position="31"/>
        <end position="77"/>
    </location>
</feature>
<evidence type="ECO:0000256" key="2">
    <source>
        <dbReference type="ARBA" id="ARBA00004906"/>
    </source>
</evidence>
<name>A0A7J8YPX8_GOSAI</name>
<evidence type="ECO:0000256" key="7">
    <source>
        <dbReference type="SAM" id="MobiDB-lite"/>
    </source>
</evidence>
<keyword evidence="10" id="KW-1185">Reference proteome</keyword>
<comment type="caution">
    <text evidence="9">The sequence shown here is derived from an EMBL/GenBank/DDBJ whole genome shotgun (WGS) entry which is preliminary data.</text>
</comment>
<dbReference type="InterPro" id="IPR044184">
    <property type="entry name" value="SNE/GID2"/>
</dbReference>
<comment type="pathway">
    <text evidence="2">Protein modification; protein ubiquitination.</text>
</comment>
<organism evidence="9 10">
    <name type="scientific">Gossypium aridum</name>
    <name type="common">American cotton</name>
    <name type="synonym">Erioxylum aridum</name>
    <dbReference type="NCBI Taxonomy" id="34290"/>
    <lineage>
        <taxon>Eukaryota</taxon>
        <taxon>Viridiplantae</taxon>
        <taxon>Streptophyta</taxon>
        <taxon>Embryophyta</taxon>
        <taxon>Tracheophyta</taxon>
        <taxon>Spermatophyta</taxon>
        <taxon>Magnoliopsida</taxon>
        <taxon>eudicotyledons</taxon>
        <taxon>Gunneridae</taxon>
        <taxon>Pentapetalae</taxon>
        <taxon>rosids</taxon>
        <taxon>malvids</taxon>
        <taxon>Malvales</taxon>
        <taxon>Malvaceae</taxon>
        <taxon>Malvoideae</taxon>
        <taxon>Gossypium</taxon>
    </lineage>
</organism>
<evidence type="ECO:0000256" key="1">
    <source>
        <dbReference type="ARBA" id="ARBA00004123"/>
    </source>
</evidence>
<dbReference type="GO" id="GO:0009937">
    <property type="term" value="P:regulation of gibberellic acid mediated signaling pathway"/>
    <property type="evidence" value="ECO:0007669"/>
    <property type="project" value="InterPro"/>
</dbReference>
<dbReference type="PANTHER" id="PTHR47750">
    <property type="entry name" value="F-BOX PROTEIN SNE"/>
    <property type="match status" value="1"/>
</dbReference>
<comment type="subcellular location">
    <subcellularLocation>
        <location evidence="1">Nucleus</location>
    </subcellularLocation>
</comment>
<dbReference type="SMART" id="SM00256">
    <property type="entry name" value="FBOX"/>
    <property type="match status" value="1"/>
</dbReference>
<evidence type="ECO:0000256" key="3">
    <source>
        <dbReference type="ARBA" id="ARBA00022786"/>
    </source>
</evidence>
<protein>
    <recommendedName>
        <fullName evidence="6">F-box protein GID2</fullName>
    </recommendedName>
</protein>
<evidence type="ECO:0000256" key="5">
    <source>
        <dbReference type="ARBA" id="ARBA00023242"/>
    </source>
</evidence>
<dbReference type="FunFam" id="1.20.1280.50:FF:000067">
    <property type="entry name" value="F-box protein GID2"/>
    <property type="match status" value="1"/>
</dbReference>
<keyword evidence="3" id="KW-0833">Ubl conjugation pathway</keyword>
<dbReference type="PROSITE" id="PS50181">
    <property type="entry name" value="FBOX"/>
    <property type="match status" value="1"/>
</dbReference>
<proteinExistence type="predicted"/>
<feature type="region of interest" description="Disordered" evidence="7">
    <location>
        <begin position="1"/>
        <end position="32"/>
    </location>
</feature>
<dbReference type="PANTHER" id="PTHR47750:SF7">
    <property type="entry name" value="F-BOX PROTEIN"/>
    <property type="match status" value="1"/>
</dbReference>
<dbReference type="Gene3D" id="1.20.1280.50">
    <property type="match status" value="1"/>
</dbReference>
<evidence type="ECO:0000256" key="6">
    <source>
        <dbReference type="ARBA" id="ARBA00069742"/>
    </source>
</evidence>
<keyword evidence="5" id="KW-0539">Nucleus</keyword>